<keyword evidence="3" id="KW-1185">Reference proteome</keyword>
<name>A0A838XQ90_9HYPH</name>
<comment type="caution">
    <text evidence="2">The sequence shown here is derived from an EMBL/GenBank/DDBJ whole genome shotgun (WGS) entry which is preliminary data.</text>
</comment>
<dbReference type="AlphaFoldDB" id="A0A838XQ90"/>
<feature type="compositionally biased region" description="Acidic residues" evidence="1">
    <location>
        <begin position="46"/>
        <end position="58"/>
    </location>
</feature>
<dbReference type="EMBL" id="JACEON010000003">
    <property type="protein sequence ID" value="MBA4610756.1"/>
    <property type="molecule type" value="Genomic_DNA"/>
</dbReference>
<reference evidence="2 3" key="1">
    <citation type="submission" date="2020-07" db="EMBL/GenBank/DDBJ databases">
        <authorList>
            <person name="Li M."/>
        </authorList>
    </citation>
    <scope>NUCLEOTIDE SEQUENCE [LARGE SCALE GENOMIC DNA]</scope>
    <source>
        <strain evidence="2 3">DSM 23284</strain>
    </source>
</reference>
<dbReference type="RefSeq" id="WP_181758963.1">
    <property type="nucleotide sequence ID" value="NZ_BMCR01000004.1"/>
</dbReference>
<organism evidence="2 3">
    <name type="scientific">Stappia taiwanensis</name>
    <dbReference type="NCBI Taxonomy" id="992267"/>
    <lineage>
        <taxon>Bacteria</taxon>
        <taxon>Pseudomonadati</taxon>
        <taxon>Pseudomonadota</taxon>
        <taxon>Alphaproteobacteria</taxon>
        <taxon>Hyphomicrobiales</taxon>
        <taxon>Stappiaceae</taxon>
        <taxon>Stappia</taxon>
    </lineage>
</organism>
<dbReference type="Proteomes" id="UP000559404">
    <property type="component" value="Unassembled WGS sequence"/>
</dbReference>
<feature type="region of interest" description="Disordered" evidence="1">
    <location>
        <begin position="46"/>
        <end position="84"/>
    </location>
</feature>
<evidence type="ECO:0000313" key="2">
    <source>
        <dbReference type="EMBL" id="MBA4610756.1"/>
    </source>
</evidence>
<proteinExistence type="predicted"/>
<protein>
    <submittedName>
        <fullName evidence="2">Uncharacterized protein</fullName>
    </submittedName>
</protein>
<evidence type="ECO:0000256" key="1">
    <source>
        <dbReference type="SAM" id="MobiDB-lite"/>
    </source>
</evidence>
<accession>A0A838XQ90</accession>
<feature type="compositionally biased region" description="Basic and acidic residues" evidence="1">
    <location>
        <begin position="59"/>
        <end position="84"/>
    </location>
</feature>
<reference evidence="2 3" key="2">
    <citation type="submission" date="2020-08" db="EMBL/GenBank/DDBJ databases">
        <title>Stappia taiwanensis sp. nov., isolated from a coastal thermal spring.</title>
        <authorList>
            <person name="Kampfer P."/>
        </authorList>
    </citation>
    <scope>NUCLEOTIDE SEQUENCE [LARGE SCALE GENOMIC DNA]</scope>
    <source>
        <strain evidence="2 3">DSM 23284</strain>
    </source>
</reference>
<sequence>MGIHFRERGRCVPVWLTIEPATRARIEAAIENLVALLDQIDGDYDQEYDTADLEPDGTDEPRRVTPATRHDQRQWAHGHQEGSR</sequence>
<evidence type="ECO:0000313" key="3">
    <source>
        <dbReference type="Proteomes" id="UP000559404"/>
    </source>
</evidence>
<gene>
    <name evidence="2" type="ORF">H1W37_03775</name>
</gene>